<dbReference type="InterPro" id="IPR039421">
    <property type="entry name" value="Type_1_exporter"/>
</dbReference>
<evidence type="ECO:0008006" key="12">
    <source>
        <dbReference type="Google" id="ProtNLM"/>
    </source>
</evidence>
<keyword evidence="3 8" id="KW-0812">Transmembrane</keyword>
<dbReference type="Gene3D" id="1.20.1560.10">
    <property type="entry name" value="ABC transporter type 1, transmembrane domain"/>
    <property type="match status" value="1"/>
</dbReference>
<dbReference type="GO" id="GO:0016020">
    <property type="term" value="C:membrane"/>
    <property type="evidence" value="ECO:0007669"/>
    <property type="project" value="UniProtKB-SubCell"/>
</dbReference>
<dbReference type="PANTHER" id="PTHR24221:SF654">
    <property type="entry name" value="ATP-BINDING CASSETTE SUB-FAMILY B MEMBER 6"/>
    <property type="match status" value="1"/>
</dbReference>
<evidence type="ECO:0000256" key="2">
    <source>
        <dbReference type="ARBA" id="ARBA00022448"/>
    </source>
</evidence>
<feature type="non-terminal residue" evidence="11">
    <location>
        <position position="1"/>
    </location>
</feature>
<evidence type="ECO:0000259" key="10">
    <source>
        <dbReference type="PROSITE" id="PS50929"/>
    </source>
</evidence>
<dbReference type="InterPro" id="IPR027417">
    <property type="entry name" value="P-loop_NTPase"/>
</dbReference>
<evidence type="ECO:0000256" key="5">
    <source>
        <dbReference type="ARBA" id="ARBA00022840"/>
    </source>
</evidence>
<dbReference type="GO" id="GO:0034040">
    <property type="term" value="F:ATPase-coupled lipid transmembrane transporter activity"/>
    <property type="evidence" value="ECO:0007669"/>
    <property type="project" value="TreeGrafter"/>
</dbReference>
<dbReference type="GO" id="GO:0016887">
    <property type="term" value="F:ATP hydrolysis activity"/>
    <property type="evidence" value="ECO:0007669"/>
    <property type="project" value="InterPro"/>
</dbReference>
<organism evidence="11">
    <name type="scientific">marine metagenome</name>
    <dbReference type="NCBI Taxonomy" id="408172"/>
    <lineage>
        <taxon>unclassified sequences</taxon>
        <taxon>metagenomes</taxon>
        <taxon>ecological metagenomes</taxon>
    </lineage>
</organism>
<dbReference type="GO" id="GO:0140359">
    <property type="term" value="F:ABC-type transporter activity"/>
    <property type="evidence" value="ECO:0007669"/>
    <property type="project" value="InterPro"/>
</dbReference>
<dbReference type="InterPro" id="IPR003593">
    <property type="entry name" value="AAA+_ATPase"/>
</dbReference>
<keyword evidence="2" id="KW-0813">Transport</keyword>
<feature type="domain" description="ABC transmembrane type-1" evidence="10">
    <location>
        <begin position="1"/>
        <end position="293"/>
    </location>
</feature>
<dbReference type="Gene3D" id="3.40.50.300">
    <property type="entry name" value="P-loop containing nucleotide triphosphate hydrolases"/>
    <property type="match status" value="1"/>
</dbReference>
<dbReference type="InterPro" id="IPR017871">
    <property type="entry name" value="ABC_transporter-like_CS"/>
</dbReference>
<reference evidence="11" key="1">
    <citation type="submission" date="2018-05" db="EMBL/GenBank/DDBJ databases">
        <authorList>
            <person name="Lanie J.A."/>
            <person name="Ng W.-L."/>
            <person name="Kazmierczak K.M."/>
            <person name="Andrzejewski T.M."/>
            <person name="Davidsen T.M."/>
            <person name="Wayne K.J."/>
            <person name="Tettelin H."/>
            <person name="Glass J.I."/>
            <person name="Rusch D."/>
            <person name="Podicherti R."/>
            <person name="Tsui H.-C.T."/>
            <person name="Winkler M.E."/>
        </authorList>
    </citation>
    <scope>NUCLEOTIDE SEQUENCE</scope>
</reference>
<protein>
    <recommendedName>
        <fullName evidence="12">ABC transporter ATP-binding protein</fullName>
    </recommendedName>
</protein>
<dbReference type="Pfam" id="PF00005">
    <property type="entry name" value="ABC_tran"/>
    <property type="match status" value="1"/>
</dbReference>
<keyword evidence="6 8" id="KW-1133">Transmembrane helix</keyword>
<sequence length="602" mass="65081">VLLIPFVDTLFGAGPTGASGPLSGEAGGLVGGPDLMTRVLDVTVYRLVDVQGDPLQAVQGIIVLILVVFLLKNVFDFTRTYLVAWVEQTVTRDLRNEVYDHVLRLDLSFFGRTRVGQITSRITHDVEQIRQLLTTELARLLSSGFEFAVLVTFMLVLSWKLTLAAFVVIPGTMGVWALLVKPLRRGDRRVLDLAGDVSAQIHETLSGIRMVKSSSAEEMERRRFRSNTGEYHKTFLRAERLRALAGPLTEALATVGTVVILLYGARLVLSDGAMSGAQFVSFVALSLKLYRPVKYAAKFPTVVQPGLAGAERVFEFLETSIGIKDRPGARVLRNPTGAIAFENVTFGYRPGEPVLRDINVEIPPGSVVALVGPSGAGKSTLADLVARFYDVTTGRVTLDGVDVRDWTVSSLRASMGIVPQETVLFHDTIAANIAYGTGGATDLAIRAAARAANAHGFITALPGGYGMVVGERGTRLSGGERQRIALARAILSDRPVLIFDEATSALDTESERLVQEAVRRLMGGRTVLVIAHRLSTVRRADLVLVLRDGRIVERGDHASLFAAAGLYRRLYELQHPNAVGGVQRVATESEPVPALGARARGL</sequence>
<feature type="transmembrane region" description="Helical" evidence="8">
    <location>
        <begin position="243"/>
        <end position="266"/>
    </location>
</feature>
<feature type="transmembrane region" description="Helical" evidence="8">
    <location>
        <begin position="137"/>
        <end position="157"/>
    </location>
</feature>
<evidence type="ECO:0000256" key="4">
    <source>
        <dbReference type="ARBA" id="ARBA00022741"/>
    </source>
</evidence>
<dbReference type="PROSITE" id="PS50893">
    <property type="entry name" value="ABC_TRANSPORTER_2"/>
    <property type="match status" value="1"/>
</dbReference>
<proteinExistence type="predicted"/>
<dbReference type="AlphaFoldDB" id="A0A381Q1Q0"/>
<dbReference type="PROSITE" id="PS50929">
    <property type="entry name" value="ABC_TM1F"/>
    <property type="match status" value="1"/>
</dbReference>
<dbReference type="FunFam" id="3.40.50.300:FF:000287">
    <property type="entry name" value="Multidrug ABC transporter ATP-binding protein"/>
    <property type="match status" value="1"/>
</dbReference>
<dbReference type="CDD" id="cd18552">
    <property type="entry name" value="ABC_6TM_MsbA_like"/>
    <property type="match status" value="1"/>
</dbReference>
<keyword evidence="4" id="KW-0547">Nucleotide-binding</keyword>
<dbReference type="SUPFAM" id="SSF90123">
    <property type="entry name" value="ABC transporter transmembrane region"/>
    <property type="match status" value="1"/>
</dbReference>
<evidence type="ECO:0000313" key="11">
    <source>
        <dbReference type="EMBL" id="SUZ73251.1"/>
    </source>
</evidence>
<feature type="domain" description="ABC transporter" evidence="9">
    <location>
        <begin position="339"/>
        <end position="573"/>
    </location>
</feature>
<feature type="transmembrane region" description="Helical" evidence="8">
    <location>
        <begin position="163"/>
        <end position="180"/>
    </location>
</feature>
<dbReference type="Pfam" id="PF00664">
    <property type="entry name" value="ABC_membrane"/>
    <property type="match status" value="1"/>
</dbReference>
<evidence type="ECO:0000256" key="1">
    <source>
        <dbReference type="ARBA" id="ARBA00004141"/>
    </source>
</evidence>
<comment type="subcellular location">
    <subcellularLocation>
        <location evidence="1">Membrane</location>
        <topology evidence="1">Multi-pass membrane protein</topology>
    </subcellularLocation>
</comment>
<dbReference type="GO" id="GO:0005524">
    <property type="term" value="F:ATP binding"/>
    <property type="evidence" value="ECO:0007669"/>
    <property type="project" value="UniProtKB-KW"/>
</dbReference>
<dbReference type="EMBL" id="UINC01001172">
    <property type="protein sequence ID" value="SUZ73251.1"/>
    <property type="molecule type" value="Genomic_DNA"/>
</dbReference>
<evidence type="ECO:0000256" key="6">
    <source>
        <dbReference type="ARBA" id="ARBA00022989"/>
    </source>
</evidence>
<feature type="transmembrane region" description="Helical" evidence="8">
    <location>
        <begin position="57"/>
        <end position="75"/>
    </location>
</feature>
<evidence type="ECO:0000256" key="7">
    <source>
        <dbReference type="ARBA" id="ARBA00023136"/>
    </source>
</evidence>
<dbReference type="PANTHER" id="PTHR24221">
    <property type="entry name" value="ATP-BINDING CASSETTE SUB-FAMILY B"/>
    <property type="match status" value="1"/>
</dbReference>
<dbReference type="PROSITE" id="PS00211">
    <property type="entry name" value="ABC_TRANSPORTER_1"/>
    <property type="match status" value="1"/>
</dbReference>
<accession>A0A381Q1Q0</accession>
<keyword evidence="7 8" id="KW-0472">Membrane</keyword>
<evidence type="ECO:0000256" key="3">
    <source>
        <dbReference type="ARBA" id="ARBA00022692"/>
    </source>
</evidence>
<dbReference type="SMART" id="SM00382">
    <property type="entry name" value="AAA"/>
    <property type="match status" value="1"/>
</dbReference>
<evidence type="ECO:0000259" key="9">
    <source>
        <dbReference type="PROSITE" id="PS50893"/>
    </source>
</evidence>
<gene>
    <name evidence="11" type="ORF">METZ01_LOCUS26105</name>
</gene>
<dbReference type="InterPro" id="IPR036640">
    <property type="entry name" value="ABC1_TM_sf"/>
</dbReference>
<dbReference type="InterPro" id="IPR011527">
    <property type="entry name" value="ABC1_TM_dom"/>
</dbReference>
<dbReference type="SUPFAM" id="SSF52540">
    <property type="entry name" value="P-loop containing nucleoside triphosphate hydrolases"/>
    <property type="match status" value="1"/>
</dbReference>
<keyword evidence="5" id="KW-0067">ATP-binding</keyword>
<evidence type="ECO:0000256" key="8">
    <source>
        <dbReference type="SAM" id="Phobius"/>
    </source>
</evidence>
<dbReference type="InterPro" id="IPR003439">
    <property type="entry name" value="ABC_transporter-like_ATP-bd"/>
</dbReference>
<name>A0A381Q1Q0_9ZZZZ</name>